<evidence type="ECO:0000313" key="4">
    <source>
        <dbReference type="Proteomes" id="UP001165586"/>
    </source>
</evidence>
<keyword evidence="4" id="KW-1185">Reference proteome</keyword>
<protein>
    <submittedName>
        <fullName evidence="3">RES domain-containing protein</fullName>
    </submittedName>
</protein>
<evidence type="ECO:0000313" key="3">
    <source>
        <dbReference type="EMBL" id="MCS5735090.1"/>
    </source>
</evidence>
<dbReference type="Pfam" id="PF08808">
    <property type="entry name" value="RES"/>
    <property type="match status" value="1"/>
</dbReference>
<evidence type="ECO:0000259" key="2">
    <source>
        <dbReference type="Pfam" id="PF08808"/>
    </source>
</evidence>
<feature type="region of interest" description="Disordered" evidence="1">
    <location>
        <begin position="1"/>
        <end position="21"/>
    </location>
</feature>
<name>A0ABT2H579_9MICO</name>
<accession>A0ABT2H579</accession>
<dbReference type="EMBL" id="JANLCJ010000005">
    <property type="protein sequence ID" value="MCS5735090.1"/>
    <property type="molecule type" value="Genomic_DNA"/>
</dbReference>
<organism evidence="3 4">
    <name type="scientific">Herbiconiux daphne</name>
    <dbReference type="NCBI Taxonomy" id="2970914"/>
    <lineage>
        <taxon>Bacteria</taxon>
        <taxon>Bacillati</taxon>
        <taxon>Actinomycetota</taxon>
        <taxon>Actinomycetes</taxon>
        <taxon>Micrococcales</taxon>
        <taxon>Microbacteriaceae</taxon>
        <taxon>Herbiconiux</taxon>
    </lineage>
</organism>
<sequence length="246" mass="27638">MPLPVTNDERPIPDSTHYPNASNVQRIEAGSLVARIFDHVRAASGGYSARTYNPNVIDPDLPSSRGRYHGTKSFPFDALYLSQFLGSEEVVVLETIDFRIMALDPARSMRVLRRADVVDLSVAYFELSEAIELVDFTTRPACRDFYFADQRVLEGNDFTKTRAWARWVRTNAPHADGILYRSRAFGSTDAGFPLVMTATHQRGLEDRLVPYGDATELGSSEGYRLLRDLAPRTHYLPESPWAPPTP</sequence>
<reference evidence="3" key="1">
    <citation type="submission" date="2022-08" db="EMBL/GenBank/DDBJ databases">
        <authorList>
            <person name="Deng Y."/>
            <person name="Han X.-F."/>
            <person name="Zhang Y.-Q."/>
        </authorList>
    </citation>
    <scope>NUCLEOTIDE SEQUENCE</scope>
    <source>
        <strain evidence="3">CPCC 203386</strain>
    </source>
</reference>
<evidence type="ECO:0000256" key="1">
    <source>
        <dbReference type="SAM" id="MobiDB-lite"/>
    </source>
</evidence>
<dbReference type="RefSeq" id="WP_259539995.1">
    <property type="nucleotide sequence ID" value="NZ_JANLCJ010000005.1"/>
</dbReference>
<proteinExistence type="predicted"/>
<dbReference type="Proteomes" id="UP001165586">
    <property type="component" value="Unassembled WGS sequence"/>
</dbReference>
<comment type="caution">
    <text evidence="3">The sequence shown here is derived from an EMBL/GenBank/DDBJ whole genome shotgun (WGS) entry which is preliminary data.</text>
</comment>
<gene>
    <name evidence="3" type="ORF">N1032_15195</name>
</gene>
<dbReference type="InterPro" id="IPR014914">
    <property type="entry name" value="RES_dom"/>
</dbReference>
<feature type="domain" description="RES" evidence="2">
    <location>
        <begin position="61"/>
        <end position="184"/>
    </location>
</feature>